<dbReference type="EMBL" id="RDCL01000060">
    <property type="protein sequence ID" value="RMW54236.1"/>
    <property type="molecule type" value="Genomic_DNA"/>
</dbReference>
<gene>
    <name evidence="2" type="ORF">D6U17_09915</name>
</gene>
<dbReference type="Proteomes" id="UP000281061">
    <property type="component" value="Unassembled WGS sequence"/>
</dbReference>
<sequence>MFNANFYKELDFWGWLIVLALSIRPALNINLNSMDWMIQAVFTIVSIIGICRLLFFKRTAAMQYGL</sequence>
<evidence type="ECO:0000313" key="3">
    <source>
        <dbReference type="Proteomes" id="UP000281061"/>
    </source>
</evidence>
<keyword evidence="1" id="KW-0472">Membrane</keyword>
<organism evidence="2 3">
    <name type="scientific">Lactiplantibacillus pentosus</name>
    <name type="common">Lactobacillus pentosus</name>
    <dbReference type="NCBI Taxonomy" id="1589"/>
    <lineage>
        <taxon>Bacteria</taxon>
        <taxon>Bacillati</taxon>
        <taxon>Bacillota</taxon>
        <taxon>Bacilli</taxon>
        <taxon>Lactobacillales</taxon>
        <taxon>Lactobacillaceae</taxon>
        <taxon>Lactiplantibacillus</taxon>
    </lineage>
</organism>
<evidence type="ECO:0008006" key="4">
    <source>
        <dbReference type="Google" id="ProtNLM"/>
    </source>
</evidence>
<name>A0AB37RI92_LACPE</name>
<evidence type="ECO:0000313" key="2">
    <source>
        <dbReference type="EMBL" id="RMW54236.1"/>
    </source>
</evidence>
<accession>A0AB37RI92</accession>
<feature type="transmembrane region" description="Helical" evidence="1">
    <location>
        <begin position="12"/>
        <end position="30"/>
    </location>
</feature>
<feature type="transmembrane region" description="Helical" evidence="1">
    <location>
        <begin position="36"/>
        <end position="55"/>
    </location>
</feature>
<protein>
    <recommendedName>
        <fullName evidence="4">Immunity protein</fullName>
    </recommendedName>
</protein>
<evidence type="ECO:0000256" key="1">
    <source>
        <dbReference type="SAM" id="Phobius"/>
    </source>
</evidence>
<keyword evidence="1" id="KW-1133">Transmembrane helix</keyword>
<dbReference type="RefSeq" id="WP_122211252.1">
    <property type="nucleotide sequence ID" value="NZ_CP104714.1"/>
</dbReference>
<reference evidence="2 3" key="1">
    <citation type="submission" date="2018-10" db="EMBL/GenBank/DDBJ databases">
        <title>Genome sequences of five Lactobacillus pentosus strains isolated from brines of traditionally fermented spanish-style green table olives and differences between them.</title>
        <authorList>
            <person name="Jimenez Diaz R."/>
        </authorList>
    </citation>
    <scope>NUCLEOTIDE SEQUENCE [LARGE SCALE GENOMIC DNA]</scope>
    <source>
        <strain evidence="2 3">IG8</strain>
    </source>
</reference>
<proteinExistence type="predicted"/>
<keyword evidence="1" id="KW-0812">Transmembrane</keyword>
<comment type="caution">
    <text evidence="2">The sequence shown here is derived from an EMBL/GenBank/DDBJ whole genome shotgun (WGS) entry which is preliminary data.</text>
</comment>
<dbReference type="AlphaFoldDB" id="A0AB37RI92"/>